<keyword evidence="7 9" id="KW-0275">Fatty acid biosynthesis</keyword>
<dbReference type="UniPathway" id="UPA00094"/>
<protein>
    <recommendedName>
        <fullName evidence="3 9">Biotin carboxyl carrier protein of acetyl-CoA carboxylase</fullName>
    </recommendedName>
</protein>
<evidence type="ECO:0000313" key="12">
    <source>
        <dbReference type="Proteomes" id="UP000093796"/>
    </source>
</evidence>
<feature type="domain" description="Lipoyl-binding" evidence="10">
    <location>
        <begin position="81"/>
        <end position="157"/>
    </location>
</feature>
<dbReference type="GO" id="GO:0006633">
    <property type="term" value="P:fatty acid biosynthetic process"/>
    <property type="evidence" value="ECO:0007669"/>
    <property type="project" value="UniProtKB-UniPathway"/>
</dbReference>
<dbReference type="GO" id="GO:0003989">
    <property type="term" value="F:acetyl-CoA carboxylase activity"/>
    <property type="evidence" value="ECO:0007669"/>
    <property type="project" value="InterPro"/>
</dbReference>
<evidence type="ECO:0000256" key="9">
    <source>
        <dbReference type="RuleBase" id="RU364072"/>
    </source>
</evidence>
<dbReference type="SUPFAM" id="SSF51230">
    <property type="entry name" value="Single hybrid motif"/>
    <property type="match status" value="1"/>
</dbReference>
<dbReference type="InterPro" id="IPR000089">
    <property type="entry name" value="Biotin_lipoyl"/>
</dbReference>
<evidence type="ECO:0000256" key="6">
    <source>
        <dbReference type="ARBA" id="ARBA00023098"/>
    </source>
</evidence>
<dbReference type="EMBL" id="LYUD01000102">
    <property type="protein sequence ID" value="OAZ72239.1"/>
    <property type="molecule type" value="Genomic_DNA"/>
</dbReference>
<gene>
    <name evidence="11" type="ORF">SRCM100623_01871</name>
</gene>
<dbReference type="InterPro" id="IPR001882">
    <property type="entry name" value="Biotin_BS"/>
</dbReference>
<keyword evidence="4 9" id="KW-0444">Lipid biosynthesis</keyword>
<evidence type="ECO:0000256" key="4">
    <source>
        <dbReference type="ARBA" id="ARBA00022516"/>
    </source>
</evidence>
<dbReference type="GO" id="GO:0009317">
    <property type="term" value="C:acetyl-CoA carboxylase complex"/>
    <property type="evidence" value="ECO:0007669"/>
    <property type="project" value="InterPro"/>
</dbReference>
<proteinExistence type="predicted"/>
<evidence type="ECO:0000256" key="5">
    <source>
        <dbReference type="ARBA" id="ARBA00022832"/>
    </source>
</evidence>
<dbReference type="Pfam" id="PF00364">
    <property type="entry name" value="Biotin_lipoyl"/>
    <property type="match status" value="1"/>
</dbReference>
<dbReference type="PROSITE" id="PS00188">
    <property type="entry name" value="BIOTIN"/>
    <property type="match status" value="1"/>
</dbReference>
<keyword evidence="8 9" id="KW-0092">Biotin</keyword>
<dbReference type="Proteomes" id="UP000093796">
    <property type="component" value="Unassembled WGS sequence"/>
</dbReference>
<dbReference type="PANTHER" id="PTHR45266:SF3">
    <property type="entry name" value="OXALOACETATE DECARBOXYLASE ALPHA CHAIN"/>
    <property type="match status" value="1"/>
</dbReference>
<evidence type="ECO:0000256" key="3">
    <source>
        <dbReference type="ARBA" id="ARBA00017562"/>
    </source>
</evidence>
<reference evidence="11 12" key="1">
    <citation type="submission" date="2016-05" db="EMBL/GenBank/DDBJ databases">
        <title>Genome sequencing of Acetobacter pasteurianus strain SRCM100623.</title>
        <authorList>
            <person name="Song Y.R."/>
        </authorList>
    </citation>
    <scope>NUCLEOTIDE SEQUENCE [LARGE SCALE GENOMIC DNA]</scope>
    <source>
        <strain evidence="11 12">SRCM100623</strain>
    </source>
</reference>
<evidence type="ECO:0000256" key="1">
    <source>
        <dbReference type="ARBA" id="ARBA00003761"/>
    </source>
</evidence>
<accession>A0A1A0DAS6</accession>
<comment type="function">
    <text evidence="1 9">This protein is a component of the acetyl coenzyme A carboxylase complex; first, biotin carboxylase catalyzes the carboxylation of the carrier protein and then the transcarboxylase transfers the carboxyl group to form malonyl-CoA.</text>
</comment>
<dbReference type="eggNOG" id="COG0511">
    <property type="taxonomic scope" value="Bacteria"/>
</dbReference>
<dbReference type="CDD" id="cd06850">
    <property type="entry name" value="biotinyl_domain"/>
    <property type="match status" value="1"/>
</dbReference>
<dbReference type="OrthoDB" id="9811735at2"/>
<dbReference type="PATRIC" id="fig|438.15.peg.2078"/>
<evidence type="ECO:0000256" key="2">
    <source>
        <dbReference type="ARBA" id="ARBA00005194"/>
    </source>
</evidence>
<dbReference type="Gene3D" id="2.40.50.100">
    <property type="match status" value="1"/>
</dbReference>
<dbReference type="InterPro" id="IPR011053">
    <property type="entry name" value="Single_hybrid_motif"/>
</dbReference>
<keyword evidence="5 9" id="KW-0276">Fatty acid metabolism</keyword>
<organism evidence="11 12">
    <name type="scientific">Acetobacter pasteurianus</name>
    <name type="common">Acetobacter turbidans</name>
    <dbReference type="NCBI Taxonomy" id="438"/>
    <lineage>
        <taxon>Bacteria</taxon>
        <taxon>Pseudomonadati</taxon>
        <taxon>Pseudomonadota</taxon>
        <taxon>Alphaproteobacteria</taxon>
        <taxon>Acetobacterales</taxon>
        <taxon>Acetobacteraceae</taxon>
        <taxon>Acetobacter</taxon>
    </lineage>
</organism>
<evidence type="ECO:0000259" key="10">
    <source>
        <dbReference type="PROSITE" id="PS50968"/>
    </source>
</evidence>
<name>A0A1A0DAS6_ACEPA</name>
<comment type="pathway">
    <text evidence="2 9">Lipid metabolism; fatty acid biosynthesis.</text>
</comment>
<dbReference type="PRINTS" id="PR01071">
    <property type="entry name" value="ACOABIOTINCC"/>
</dbReference>
<evidence type="ECO:0000313" key="11">
    <source>
        <dbReference type="EMBL" id="OAZ72239.1"/>
    </source>
</evidence>
<evidence type="ECO:0000256" key="8">
    <source>
        <dbReference type="ARBA" id="ARBA00023267"/>
    </source>
</evidence>
<dbReference type="AlphaFoldDB" id="A0A1A0DAS6"/>
<evidence type="ECO:0000256" key="7">
    <source>
        <dbReference type="ARBA" id="ARBA00023160"/>
    </source>
</evidence>
<dbReference type="PROSITE" id="PS50968">
    <property type="entry name" value="BIOTINYL_LIPOYL"/>
    <property type="match status" value="1"/>
</dbReference>
<dbReference type="InterPro" id="IPR050709">
    <property type="entry name" value="Biotin_Carboxyl_Carrier/Decarb"/>
</dbReference>
<keyword evidence="6 9" id="KW-0443">Lipid metabolism</keyword>
<sequence length="157" mass="15813">MSGLLVDAEAIRALAEILAETGLTEIEVSEKDSRIRVARMPAPVQAVAAAPQAVAAPAPASAAAPAEAAAPAAPADLSRHPGAVNSPMVGVAYLTPDPSSPPFASEGQIVTAGQTLMLIEAMKTFNQIKAPKGGTLKALLVASGDPVEYGQPLAIIE</sequence>
<dbReference type="NCBIfam" id="TIGR00531">
    <property type="entry name" value="BCCP"/>
    <property type="match status" value="1"/>
</dbReference>
<dbReference type="PANTHER" id="PTHR45266">
    <property type="entry name" value="OXALOACETATE DECARBOXYLASE ALPHA CHAIN"/>
    <property type="match status" value="1"/>
</dbReference>
<dbReference type="RefSeq" id="WP_035365810.1">
    <property type="nucleotide sequence ID" value="NZ_LYUD01000102.1"/>
</dbReference>
<comment type="caution">
    <text evidence="11">The sequence shown here is derived from an EMBL/GenBank/DDBJ whole genome shotgun (WGS) entry which is preliminary data.</text>
</comment>
<dbReference type="InterPro" id="IPR001249">
    <property type="entry name" value="AcCoA_biotinCC"/>
</dbReference>